<dbReference type="InterPro" id="IPR056798">
    <property type="entry name" value="ADH_Fe_C"/>
</dbReference>
<evidence type="ECO:0000256" key="1">
    <source>
        <dbReference type="ARBA" id="ARBA00001962"/>
    </source>
</evidence>
<evidence type="ECO:0000259" key="5">
    <source>
        <dbReference type="Pfam" id="PF00465"/>
    </source>
</evidence>
<evidence type="ECO:0000256" key="4">
    <source>
        <dbReference type="ARBA" id="ARBA00049243"/>
    </source>
</evidence>
<dbReference type="GO" id="GO:0008106">
    <property type="term" value="F:alcohol dehydrogenase (NADP+) activity"/>
    <property type="evidence" value="ECO:0007669"/>
    <property type="project" value="TreeGrafter"/>
</dbReference>
<dbReference type="CDD" id="cd08187">
    <property type="entry name" value="BDH"/>
    <property type="match status" value="1"/>
</dbReference>
<keyword evidence="3" id="KW-0560">Oxidoreductase</keyword>
<name>A0A2S2CW76_9PROT</name>
<dbReference type="PROSITE" id="PS00060">
    <property type="entry name" value="ADH_IRON_2"/>
    <property type="match status" value="1"/>
</dbReference>
<evidence type="ECO:0000313" key="7">
    <source>
        <dbReference type="EMBL" id="AWK88665.1"/>
    </source>
</evidence>
<keyword evidence="8" id="KW-1185">Reference proteome</keyword>
<dbReference type="EMBL" id="CP029356">
    <property type="protein sequence ID" value="AWK88665.1"/>
    <property type="molecule type" value="Genomic_DNA"/>
</dbReference>
<accession>A0A2S2CW76</accession>
<dbReference type="PROSITE" id="PS00913">
    <property type="entry name" value="ADH_IRON_1"/>
    <property type="match status" value="1"/>
</dbReference>
<comment type="similarity">
    <text evidence="2">Belongs to the iron-containing alcohol dehydrogenase family.</text>
</comment>
<reference evidence="8" key="1">
    <citation type="submission" date="2018-05" db="EMBL/GenBank/DDBJ databases">
        <title>Azospirillum thermophila sp. nov., a novel isolated from hot spring.</title>
        <authorList>
            <person name="Zhao Z."/>
        </authorList>
    </citation>
    <scope>NUCLEOTIDE SEQUENCE [LARGE SCALE GENOMIC DNA]</scope>
    <source>
        <strain evidence="8">CFH 70021</strain>
        <plasmid evidence="8">unnamed1</plasmid>
    </source>
</reference>
<dbReference type="Proteomes" id="UP000245629">
    <property type="component" value="Plasmid unnamed1"/>
</dbReference>
<dbReference type="Gene3D" id="3.40.50.1970">
    <property type="match status" value="1"/>
</dbReference>
<comment type="cofactor">
    <cofactor evidence="1">
        <name>Fe cation</name>
        <dbReference type="ChEBI" id="CHEBI:24875"/>
    </cofactor>
</comment>
<feature type="domain" description="Fe-containing alcohol dehydrogenase-like C-terminal" evidence="6">
    <location>
        <begin position="187"/>
        <end position="356"/>
    </location>
</feature>
<gene>
    <name evidence="7" type="ORF">DEW08_21430</name>
</gene>
<dbReference type="KEGG" id="azz:DEW08_21430"/>
<organism evidence="7 8">
    <name type="scientific">Azospirillum thermophilum</name>
    <dbReference type="NCBI Taxonomy" id="2202148"/>
    <lineage>
        <taxon>Bacteria</taxon>
        <taxon>Pseudomonadati</taxon>
        <taxon>Pseudomonadota</taxon>
        <taxon>Alphaproteobacteria</taxon>
        <taxon>Rhodospirillales</taxon>
        <taxon>Azospirillaceae</taxon>
        <taxon>Azospirillum</taxon>
    </lineage>
</organism>
<dbReference type="Pfam" id="PF25137">
    <property type="entry name" value="ADH_Fe_C"/>
    <property type="match status" value="1"/>
</dbReference>
<dbReference type="Gene3D" id="1.20.1090.10">
    <property type="entry name" value="Dehydroquinate synthase-like - alpha domain"/>
    <property type="match status" value="1"/>
</dbReference>
<dbReference type="PANTHER" id="PTHR43633">
    <property type="entry name" value="ALCOHOL DEHYDROGENASE YQHD"/>
    <property type="match status" value="1"/>
</dbReference>
<dbReference type="InterPro" id="IPR044731">
    <property type="entry name" value="BDH-like"/>
</dbReference>
<keyword evidence="7" id="KW-0614">Plasmid</keyword>
<sequence length="385" mass="41848">MLDFEFYNPTRIVFGKGTVAQLDRLVPADARVLVLFGGESARRTGTLDEVKSALGGRELREFGGIEPNPTYETLMRAVELIRSEKLDFLLAVGGGSVIDGTKFVAAAVRFDGDPWAILEGHGAGVTDALPFGSVLTLPATGSEMNSGAVITRKATHAKLAFMSPHVFPRFSILDPTKTYTLPPRQVANGVVDAFVHIIEQYLTYPVSAPVQDRFAEGLLQTLVEIGPKALAEAGNYEVRANLMWTATLALNGLIGAGVPQDWATHMIGHELTARHGIDHARTLAIVLPSLLRERREAKRAKLLQYAERVWHITQGTEDERIEAAIARTETFFNGMGIKTRLSDYGLDAAAIDGIVSQLEAHGMVALGEQEEITPQVSRRILEAAL</sequence>
<proteinExistence type="inferred from homology"/>
<evidence type="ECO:0000313" key="8">
    <source>
        <dbReference type="Proteomes" id="UP000245629"/>
    </source>
</evidence>
<dbReference type="GO" id="GO:1990362">
    <property type="term" value="F:butanol dehydrogenase (NAD+) activity"/>
    <property type="evidence" value="ECO:0007669"/>
    <property type="project" value="InterPro"/>
</dbReference>
<dbReference type="FunFam" id="3.40.50.1970:FF:000003">
    <property type="entry name" value="Alcohol dehydrogenase, iron-containing"/>
    <property type="match status" value="1"/>
</dbReference>
<protein>
    <submittedName>
        <fullName evidence="7">NADH-dependent alcohol dehydrogenase</fullName>
    </submittedName>
</protein>
<dbReference type="GO" id="GO:0005829">
    <property type="term" value="C:cytosol"/>
    <property type="evidence" value="ECO:0007669"/>
    <property type="project" value="TreeGrafter"/>
</dbReference>
<dbReference type="SUPFAM" id="SSF56796">
    <property type="entry name" value="Dehydroquinate synthase-like"/>
    <property type="match status" value="1"/>
</dbReference>
<evidence type="ECO:0000259" key="6">
    <source>
        <dbReference type="Pfam" id="PF25137"/>
    </source>
</evidence>
<dbReference type="GO" id="GO:1990002">
    <property type="term" value="F:methylglyoxal reductase (NADPH) (acetol producing) activity"/>
    <property type="evidence" value="ECO:0007669"/>
    <property type="project" value="TreeGrafter"/>
</dbReference>
<dbReference type="InterPro" id="IPR018211">
    <property type="entry name" value="ADH_Fe_CS"/>
</dbReference>
<geneLocation type="plasmid" evidence="7 8">
    <name>unnamed1</name>
</geneLocation>
<dbReference type="AlphaFoldDB" id="A0A2S2CW76"/>
<dbReference type="OrthoDB" id="3812122at2"/>
<dbReference type="PANTHER" id="PTHR43633:SF1">
    <property type="entry name" value="ALCOHOL DEHYDROGENASE YQHD"/>
    <property type="match status" value="1"/>
</dbReference>
<comment type="catalytic activity">
    <reaction evidence="4">
        <text>a primary alcohol + NAD(+) = an aldehyde + NADH + H(+)</text>
        <dbReference type="Rhea" id="RHEA:10736"/>
        <dbReference type="ChEBI" id="CHEBI:15378"/>
        <dbReference type="ChEBI" id="CHEBI:15734"/>
        <dbReference type="ChEBI" id="CHEBI:17478"/>
        <dbReference type="ChEBI" id="CHEBI:57540"/>
        <dbReference type="ChEBI" id="CHEBI:57945"/>
        <dbReference type="EC" id="1.1.1.1"/>
    </reaction>
</comment>
<evidence type="ECO:0000256" key="3">
    <source>
        <dbReference type="ARBA" id="ARBA00023002"/>
    </source>
</evidence>
<dbReference type="RefSeq" id="WP_109331182.1">
    <property type="nucleotide sequence ID" value="NZ_CP029356.1"/>
</dbReference>
<dbReference type="FunFam" id="1.20.1090.10:FF:000005">
    <property type="entry name" value="Alcohol dehydrogenase YqhD"/>
    <property type="match status" value="1"/>
</dbReference>
<feature type="domain" description="Alcohol dehydrogenase iron-type/glycerol dehydrogenase GldA" evidence="5">
    <location>
        <begin position="9"/>
        <end position="175"/>
    </location>
</feature>
<dbReference type="GO" id="GO:0046872">
    <property type="term" value="F:metal ion binding"/>
    <property type="evidence" value="ECO:0007669"/>
    <property type="project" value="InterPro"/>
</dbReference>
<dbReference type="Pfam" id="PF00465">
    <property type="entry name" value="Fe-ADH"/>
    <property type="match status" value="1"/>
</dbReference>
<dbReference type="InterPro" id="IPR001670">
    <property type="entry name" value="ADH_Fe/GldA"/>
</dbReference>
<evidence type="ECO:0000256" key="2">
    <source>
        <dbReference type="ARBA" id="ARBA00007358"/>
    </source>
</evidence>